<dbReference type="PANTHER" id="PTHR43671:SF98">
    <property type="entry name" value="SERINE_THREONINE-PROTEIN KINASE NEK11"/>
    <property type="match status" value="1"/>
</dbReference>
<dbReference type="InterPro" id="IPR011009">
    <property type="entry name" value="Kinase-like_dom_sf"/>
</dbReference>
<dbReference type="GO" id="GO:0004674">
    <property type="term" value="F:protein serine/threonine kinase activity"/>
    <property type="evidence" value="ECO:0007669"/>
    <property type="project" value="UniProtKB-KW"/>
</dbReference>
<keyword evidence="11" id="KW-1185">Reference proteome</keyword>
<sequence>MARVPDYRMVTIIGKGGRGIVYKAALTRSHCTPTAPRRQLSEYVAIKRLDRHGKHIDPATSENGQLWQCQVKMLKRTQHPHILHYYDAFVTHQHYYVVTEYVDGGDFGTLVDDQRVRGPFADRLIHRWLNQLAQALDYLHTLRIIHRDITPRNLLYRPRDGALLLSDFDLALELPPGHGWFEDRYAVGTPNYMAPEIYNRQRYSPASDMWAFGCFAFELVNLRLAFPGTHLPDIMAKVRRGLLFSDLSSMNRWSGFRGIVQDTLCADPGIRLTAQGALGRLGRFGVSQQRVVKPSPINPTDFIATPRLRNLQPRTPEPNPLPVTAMASESSTWSPHHPWIHLSNAPPSSPVSSFEGLERCVGWVTSQIGRSVFIQLYTAAHRYCRQNQDLNKLCTTAEFNQLCRRYNVTQPIQALLALIVKTESQLYQRAFS</sequence>
<dbReference type="OrthoDB" id="10252171at2759"/>
<dbReference type="InterPro" id="IPR000719">
    <property type="entry name" value="Prot_kinase_dom"/>
</dbReference>
<evidence type="ECO:0000256" key="7">
    <source>
        <dbReference type="ARBA" id="ARBA00047899"/>
    </source>
</evidence>
<proteinExistence type="predicted"/>
<keyword evidence="4" id="KW-0547">Nucleotide-binding</keyword>
<evidence type="ECO:0000256" key="2">
    <source>
        <dbReference type="ARBA" id="ARBA00022527"/>
    </source>
</evidence>
<evidence type="ECO:0000256" key="8">
    <source>
        <dbReference type="ARBA" id="ARBA00048679"/>
    </source>
</evidence>
<dbReference type="AlphaFoldDB" id="A0A9W8ATR1"/>
<dbReference type="PROSITE" id="PS50011">
    <property type="entry name" value="PROTEIN_KINASE_DOM"/>
    <property type="match status" value="1"/>
</dbReference>
<feature type="domain" description="Protein kinase" evidence="9">
    <location>
        <begin position="7"/>
        <end position="284"/>
    </location>
</feature>
<gene>
    <name evidence="10" type="primary">NEK4</name>
    <name evidence="10" type="ORF">IWQ62_000870</name>
</gene>
<evidence type="ECO:0000313" key="11">
    <source>
        <dbReference type="Proteomes" id="UP001150925"/>
    </source>
</evidence>
<evidence type="ECO:0000256" key="4">
    <source>
        <dbReference type="ARBA" id="ARBA00022741"/>
    </source>
</evidence>
<evidence type="ECO:0000313" key="10">
    <source>
        <dbReference type="EMBL" id="KAJ1969054.1"/>
    </source>
</evidence>
<dbReference type="InterPro" id="IPR050660">
    <property type="entry name" value="NEK_Ser/Thr_kinase"/>
</dbReference>
<comment type="catalytic activity">
    <reaction evidence="7">
        <text>L-threonyl-[protein] + ATP = O-phospho-L-threonyl-[protein] + ADP + H(+)</text>
        <dbReference type="Rhea" id="RHEA:46608"/>
        <dbReference type="Rhea" id="RHEA-COMP:11060"/>
        <dbReference type="Rhea" id="RHEA-COMP:11605"/>
        <dbReference type="ChEBI" id="CHEBI:15378"/>
        <dbReference type="ChEBI" id="CHEBI:30013"/>
        <dbReference type="ChEBI" id="CHEBI:30616"/>
        <dbReference type="ChEBI" id="CHEBI:61977"/>
        <dbReference type="ChEBI" id="CHEBI:456216"/>
        <dbReference type="EC" id="2.7.11.1"/>
    </reaction>
</comment>
<dbReference type="InterPro" id="IPR008266">
    <property type="entry name" value="Tyr_kinase_AS"/>
</dbReference>
<comment type="catalytic activity">
    <reaction evidence="8">
        <text>L-seryl-[protein] + ATP = O-phospho-L-seryl-[protein] + ADP + H(+)</text>
        <dbReference type="Rhea" id="RHEA:17989"/>
        <dbReference type="Rhea" id="RHEA-COMP:9863"/>
        <dbReference type="Rhea" id="RHEA-COMP:11604"/>
        <dbReference type="ChEBI" id="CHEBI:15378"/>
        <dbReference type="ChEBI" id="CHEBI:29999"/>
        <dbReference type="ChEBI" id="CHEBI:30616"/>
        <dbReference type="ChEBI" id="CHEBI:83421"/>
        <dbReference type="ChEBI" id="CHEBI:456216"/>
        <dbReference type="EC" id="2.7.11.1"/>
    </reaction>
</comment>
<dbReference type="Gene3D" id="1.10.510.10">
    <property type="entry name" value="Transferase(Phosphotransferase) domain 1"/>
    <property type="match status" value="1"/>
</dbReference>
<dbReference type="EC" id="2.7.11.1" evidence="1"/>
<comment type="caution">
    <text evidence="10">The sequence shown here is derived from an EMBL/GenBank/DDBJ whole genome shotgun (WGS) entry which is preliminary data.</text>
</comment>
<keyword evidence="2" id="KW-0723">Serine/threonine-protein kinase</keyword>
<evidence type="ECO:0000256" key="3">
    <source>
        <dbReference type="ARBA" id="ARBA00022679"/>
    </source>
</evidence>
<evidence type="ECO:0000256" key="1">
    <source>
        <dbReference type="ARBA" id="ARBA00012513"/>
    </source>
</evidence>
<name>A0A9W8ATR1_9FUNG</name>
<reference evidence="10" key="1">
    <citation type="submission" date="2022-07" db="EMBL/GenBank/DDBJ databases">
        <title>Phylogenomic reconstructions and comparative analyses of Kickxellomycotina fungi.</title>
        <authorList>
            <person name="Reynolds N.K."/>
            <person name="Stajich J.E."/>
            <person name="Barry K."/>
            <person name="Grigoriev I.V."/>
            <person name="Crous P."/>
            <person name="Smith M.E."/>
        </authorList>
    </citation>
    <scope>NUCLEOTIDE SEQUENCE</scope>
    <source>
        <strain evidence="10">RSA 1196</strain>
    </source>
</reference>
<evidence type="ECO:0000256" key="5">
    <source>
        <dbReference type="ARBA" id="ARBA00022777"/>
    </source>
</evidence>
<dbReference type="Proteomes" id="UP001150925">
    <property type="component" value="Unassembled WGS sequence"/>
</dbReference>
<dbReference type="PROSITE" id="PS00109">
    <property type="entry name" value="PROTEIN_KINASE_TYR"/>
    <property type="match status" value="1"/>
</dbReference>
<dbReference type="Pfam" id="PF00069">
    <property type="entry name" value="Pkinase"/>
    <property type="match status" value="1"/>
</dbReference>
<dbReference type="GO" id="GO:0005524">
    <property type="term" value="F:ATP binding"/>
    <property type="evidence" value="ECO:0007669"/>
    <property type="project" value="UniProtKB-KW"/>
</dbReference>
<keyword evidence="3 10" id="KW-0808">Transferase</keyword>
<dbReference type="PANTHER" id="PTHR43671">
    <property type="entry name" value="SERINE/THREONINE-PROTEIN KINASE NEK"/>
    <property type="match status" value="1"/>
</dbReference>
<evidence type="ECO:0000256" key="6">
    <source>
        <dbReference type="ARBA" id="ARBA00022840"/>
    </source>
</evidence>
<keyword evidence="5 10" id="KW-0418">Kinase</keyword>
<dbReference type="EMBL" id="JANBPY010000100">
    <property type="protein sequence ID" value="KAJ1969054.1"/>
    <property type="molecule type" value="Genomic_DNA"/>
</dbReference>
<evidence type="ECO:0000259" key="9">
    <source>
        <dbReference type="PROSITE" id="PS50011"/>
    </source>
</evidence>
<protein>
    <recommendedName>
        <fullName evidence="1">non-specific serine/threonine protein kinase</fullName>
        <ecNumber evidence="1">2.7.11.1</ecNumber>
    </recommendedName>
</protein>
<organism evidence="10 11">
    <name type="scientific">Dispira parvispora</name>
    <dbReference type="NCBI Taxonomy" id="1520584"/>
    <lineage>
        <taxon>Eukaryota</taxon>
        <taxon>Fungi</taxon>
        <taxon>Fungi incertae sedis</taxon>
        <taxon>Zoopagomycota</taxon>
        <taxon>Kickxellomycotina</taxon>
        <taxon>Dimargaritomycetes</taxon>
        <taxon>Dimargaritales</taxon>
        <taxon>Dimargaritaceae</taxon>
        <taxon>Dispira</taxon>
    </lineage>
</organism>
<dbReference type="SUPFAM" id="SSF56112">
    <property type="entry name" value="Protein kinase-like (PK-like)"/>
    <property type="match status" value="1"/>
</dbReference>
<accession>A0A9W8ATR1</accession>
<keyword evidence="6" id="KW-0067">ATP-binding</keyword>